<evidence type="ECO:0000256" key="1">
    <source>
        <dbReference type="SAM" id="MobiDB-lite"/>
    </source>
</evidence>
<feature type="compositionally biased region" description="Basic and acidic residues" evidence="1">
    <location>
        <begin position="711"/>
        <end position="720"/>
    </location>
</feature>
<feature type="compositionally biased region" description="Polar residues" evidence="1">
    <location>
        <begin position="257"/>
        <end position="271"/>
    </location>
</feature>
<accession>E3M8F6</accession>
<gene>
    <name evidence="2" type="ORF">CRE_13368</name>
</gene>
<dbReference type="EMBL" id="DS268428">
    <property type="protein sequence ID" value="EFO94370.1"/>
    <property type="molecule type" value="Genomic_DNA"/>
</dbReference>
<feature type="region of interest" description="Disordered" evidence="1">
    <location>
        <begin position="743"/>
        <end position="882"/>
    </location>
</feature>
<dbReference type="STRING" id="31234.E3M8F6"/>
<dbReference type="InParanoid" id="E3M8F6"/>
<reference evidence="2" key="1">
    <citation type="submission" date="2007-07" db="EMBL/GenBank/DDBJ databases">
        <title>PCAP assembly of the Caenorhabditis remanei genome.</title>
        <authorList>
            <consortium name="The Caenorhabditis remanei Sequencing Consortium"/>
            <person name="Wilson R.K."/>
        </authorList>
    </citation>
    <scope>NUCLEOTIDE SEQUENCE [LARGE SCALE GENOMIC DNA]</scope>
    <source>
        <strain evidence="2">PB4641</strain>
    </source>
</reference>
<feature type="compositionally biased region" description="Low complexity" evidence="1">
    <location>
        <begin position="231"/>
        <end position="241"/>
    </location>
</feature>
<dbReference type="AlphaFoldDB" id="E3M8F6"/>
<proteinExistence type="predicted"/>
<dbReference type="Proteomes" id="UP000008281">
    <property type="component" value="Unassembled WGS sequence"/>
</dbReference>
<feature type="compositionally biased region" description="Basic and acidic residues" evidence="1">
    <location>
        <begin position="660"/>
        <end position="672"/>
    </location>
</feature>
<feature type="compositionally biased region" description="Polar residues" evidence="1">
    <location>
        <begin position="316"/>
        <end position="327"/>
    </location>
</feature>
<feature type="compositionally biased region" description="Pro residues" evidence="1">
    <location>
        <begin position="188"/>
        <end position="197"/>
    </location>
</feature>
<feature type="compositionally biased region" description="Polar residues" evidence="1">
    <location>
        <begin position="815"/>
        <end position="835"/>
    </location>
</feature>
<feature type="compositionally biased region" description="Polar residues" evidence="1">
    <location>
        <begin position="785"/>
        <end position="799"/>
    </location>
</feature>
<feature type="compositionally biased region" description="Low complexity" evidence="1">
    <location>
        <begin position="633"/>
        <end position="645"/>
    </location>
</feature>
<feature type="region of interest" description="Disordered" evidence="1">
    <location>
        <begin position="184"/>
        <end position="213"/>
    </location>
</feature>
<feature type="compositionally biased region" description="Polar residues" evidence="1">
    <location>
        <begin position="695"/>
        <end position="705"/>
    </location>
</feature>
<keyword evidence="3" id="KW-1185">Reference proteome</keyword>
<evidence type="ECO:0000313" key="3">
    <source>
        <dbReference type="Proteomes" id="UP000008281"/>
    </source>
</evidence>
<feature type="region of interest" description="Disordered" evidence="1">
    <location>
        <begin position="316"/>
        <end position="338"/>
    </location>
</feature>
<name>E3M8F6_CAERE</name>
<feature type="region of interest" description="Disordered" evidence="1">
    <location>
        <begin position="226"/>
        <end position="274"/>
    </location>
</feature>
<sequence length="882" mass="99646">MASWMDTKNYNNNLAEENAGSFHDLKKWFVCTYKKQHGRRECGFYGTLPAINEHFAEHTECYEFRCRKCDNLFVGQMEFSKHKGKEKCLAQEADLIIVFNDYGLKKTDAFLRSLHIREANEEEKGRIGFNKDSQFYDWTKGPKNRYGMSWKQFRIYQETVTYYGHFSNGVPFFPAPPESSNCHFTFPILPPPPPPSAVPSTESDHSSRDQSTGIDPQYLIDEWHVYPEPPSETSETRPISPAAAKDSVESTPGYGTRNGSPLGSEHQSSPQHNDDVNVLEKRTLSIPQFGTSEIALEQKRKRPAPGSLRELLQNVADSGVSSSTEPRPQSPMDPPHGTVRRLSIERFQSGPRLHFSPALLLSTAALSSSLNSSGLSEHRSSQEILFQCTIPFGTTDTVCEFIGNTSEMEFHRTKHEHSVFECMQCWEKFCLKKDIKNHQEKQWLKCYRGKWTAYMVTSVVSIDDYPAVKGMYLQEYEGPRTVWKGPIDERDNKQWQKKNTEMDSDISSYNRRFGATHSTPRYNEPSTTSQTLENIYTGSKRKVLLPTLPSLPQVSQAVPTVVAPEALQPPPPSSDDSMEVSPEQPDFEMSPEYDPGTYDPIPVSPTYGSPMDIVVSPAPTHKETRDEYPPIASSQLLTPSRSSSPESIKGDSVPSSSILKKADVWNKSKRQADMPPAKKRRQELEKTDILGSIMKSITRTQSTDQPKIMKKTYEQRDPKGLPRPICPSEKMLKRSISNSTAFASMNLSDKREAQSTSCASRRQNIERAPESHMFEDRSLTKQLIPPTSRNDEIPSTPSASEIPVPPTKNVAFRQESAQQPTKADEIQTTSNSSQSPVPPKKLKKKRLPPLDMSRRAYRTGKPVPYYESDSDSDEDKYITLSD</sequence>
<evidence type="ECO:0000313" key="2">
    <source>
        <dbReference type="EMBL" id="EFO94370.1"/>
    </source>
</evidence>
<protein>
    <submittedName>
        <fullName evidence="2">Uncharacterized protein</fullName>
    </submittedName>
</protein>
<dbReference type="HOGENOM" id="CLU_326592_0_0_1"/>
<feature type="compositionally biased region" description="Basic and acidic residues" evidence="1">
    <location>
        <begin position="763"/>
        <end position="779"/>
    </location>
</feature>
<feature type="region of interest" description="Disordered" evidence="1">
    <location>
        <begin position="564"/>
        <end position="730"/>
    </location>
</feature>
<organism evidence="3">
    <name type="scientific">Caenorhabditis remanei</name>
    <name type="common">Caenorhabditis vulgaris</name>
    <dbReference type="NCBI Taxonomy" id="31234"/>
    <lineage>
        <taxon>Eukaryota</taxon>
        <taxon>Metazoa</taxon>
        <taxon>Ecdysozoa</taxon>
        <taxon>Nematoda</taxon>
        <taxon>Chromadorea</taxon>
        <taxon>Rhabditida</taxon>
        <taxon>Rhabditina</taxon>
        <taxon>Rhabditomorpha</taxon>
        <taxon>Rhabditoidea</taxon>
        <taxon>Rhabditidae</taxon>
        <taxon>Peloderinae</taxon>
        <taxon>Caenorhabditis</taxon>
    </lineage>
</organism>